<dbReference type="PANTHER" id="PTHR35446:SF2">
    <property type="entry name" value="CARBOXYMUCONOLACTONE DECARBOXYLASE-LIKE DOMAIN-CONTAINING PROTEIN"/>
    <property type="match status" value="1"/>
</dbReference>
<reference evidence="2" key="1">
    <citation type="submission" date="2018-05" db="EMBL/GenBank/DDBJ databases">
        <authorList>
            <person name="Lanie J.A."/>
            <person name="Ng W.-L."/>
            <person name="Kazmierczak K.M."/>
            <person name="Andrzejewski T.M."/>
            <person name="Davidsen T.M."/>
            <person name="Wayne K.J."/>
            <person name="Tettelin H."/>
            <person name="Glass J.I."/>
            <person name="Rusch D."/>
            <person name="Podicherti R."/>
            <person name="Tsui H.-C.T."/>
            <person name="Winkler M.E."/>
        </authorList>
    </citation>
    <scope>NUCLEOTIDE SEQUENCE</scope>
</reference>
<dbReference type="Gene3D" id="1.20.1290.10">
    <property type="entry name" value="AhpD-like"/>
    <property type="match status" value="1"/>
</dbReference>
<sequence>MTYSHIGGGPRESFKDLEDNFKMIESFMGYLPNSHLSMAKNPNLNHGFSALAGTIFASKHLGMDLVNLIALASSLASGCKYCQAHTSHGANKAGVSPEKIAEILKYKESDQFIESEKAALDLAFAAGVTPNASKKDHFVELQNHYSDEAIIDIVAVIALFGFLNRWNDTLGSKLEDIPKEFVEKELKPLGWNK</sequence>
<accession>A0A381VUJ2</accession>
<dbReference type="NCBIfam" id="TIGR00778">
    <property type="entry name" value="ahpD_dom"/>
    <property type="match status" value="1"/>
</dbReference>
<organism evidence="2">
    <name type="scientific">marine metagenome</name>
    <dbReference type="NCBI Taxonomy" id="408172"/>
    <lineage>
        <taxon>unclassified sequences</taxon>
        <taxon>metagenomes</taxon>
        <taxon>ecological metagenomes</taxon>
    </lineage>
</organism>
<gene>
    <name evidence="2" type="ORF">METZ01_LOCUS96605</name>
</gene>
<feature type="domain" description="Carboxymuconolactone decarboxylase-like" evidence="1">
    <location>
        <begin position="42"/>
        <end position="123"/>
    </location>
</feature>
<dbReference type="InterPro" id="IPR003779">
    <property type="entry name" value="CMD-like"/>
</dbReference>
<evidence type="ECO:0000259" key="1">
    <source>
        <dbReference type="Pfam" id="PF02627"/>
    </source>
</evidence>
<dbReference type="Pfam" id="PF02627">
    <property type="entry name" value="CMD"/>
    <property type="match status" value="1"/>
</dbReference>
<protein>
    <recommendedName>
        <fullName evidence="1">Carboxymuconolactone decarboxylase-like domain-containing protein</fullName>
    </recommendedName>
</protein>
<dbReference type="SUPFAM" id="SSF69118">
    <property type="entry name" value="AhpD-like"/>
    <property type="match status" value="1"/>
</dbReference>
<proteinExistence type="predicted"/>
<dbReference type="GO" id="GO:0051920">
    <property type="term" value="F:peroxiredoxin activity"/>
    <property type="evidence" value="ECO:0007669"/>
    <property type="project" value="InterPro"/>
</dbReference>
<name>A0A381VUJ2_9ZZZZ</name>
<dbReference type="InterPro" id="IPR029032">
    <property type="entry name" value="AhpD-like"/>
</dbReference>
<evidence type="ECO:0000313" key="2">
    <source>
        <dbReference type="EMBL" id="SVA43751.1"/>
    </source>
</evidence>
<dbReference type="AlphaFoldDB" id="A0A381VUJ2"/>
<dbReference type="EMBL" id="UINC01009772">
    <property type="protein sequence ID" value="SVA43751.1"/>
    <property type="molecule type" value="Genomic_DNA"/>
</dbReference>
<dbReference type="InterPro" id="IPR004675">
    <property type="entry name" value="AhpD_core"/>
</dbReference>
<dbReference type="PANTHER" id="PTHR35446">
    <property type="entry name" value="SI:CH211-175M2.5"/>
    <property type="match status" value="1"/>
</dbReference>